<keyword evidence="3 4" id="KW-0143">Chaperone</keyword>
<organism evidence="5 6">
    <name type="scientific">Branchiostoma belcheri</name>
    <name type="common">Amphioxus</name>
    <dbReference type="NCBI Taxonomy" id="7741"/>
    <lineage>
        <taxon>Eukaryota</taxon>
        <taxon>Metazoa</taxon>
        <taxon>Chordata</taxon>
        <taxon>Cephalochordata</taxon>
        <taxon>Leptocardii</taxon>
        <taxon>Amphioxiformes</taxon>
        <taxon>Branchiostomatidae</taxon>
        <taxon>Branchiostoma</taxon>
    </lineage>
</organism>
<keyword evidence="1 4" id="KW-0547">Nucleotide-binding</keyword>
<dbReference type="InterPro" id="IPR042619">
    <property type="entry name" value="BBS10"/>
</dbReference>
<dbReference type="GeneID" id="109473620"/>
<keyword evidence="5" id="KW-1185">Reference proteome</keyword>
<dbReference type="OrthoDB" id="9393833at2759"/>
<evidence type="ECO:0000256" key="2">
    <source>
        <dbReference type="ARBA" id="ARBA00022840"/>
    </source>
</evidence>
<dbReference type="GO" id="GO:0140662">
    <property type="term" value="F:ATP-dependent protein folding chaperone"/>
    <property type="evidence" value="ECO:0007669"/>
    <property type="project" value="InterPro"/>
</dbReference>
<dbReference type="Gene3D" id="1.10.560.10">
    <property type="entry name" value="GroEL-like equatorial domain"/>
    <property type="match status" value="1"/>
</dbReference>
<evidence type="ECO:0000256" key="1">
    <source>
        <dbReference type="ARBA" id="ARBA00022741"/>
    </source>
</evidence>
<dbReference type="GO" id="GO:0051131">
    <property type="term" value="P:chaperone-mediated protein complex assembly"/>
    <property type="evidence" value="ECO:0007669"/>
    <property type="project" value="InterPro"/>
</dbReference>
<gene>
    <name evidence="6" type="primary">LOC109473620</name>
</gene>
<evidence type="ECO:0000256" key="4">
    <source>
        <dbReference type="RuleBase" id="RU004187"/>
    </source>
</evidence>
<dbReference type="PRINTS" id="PR00304">
    <property type="entry name" value="TCOMPLEXTCP1"/>
</dbReference>
<evidence type="ECO:0000313" key="6">
    <source>
        <dbReference type="RefSeq" id="XP_019629105.1"/>
    </source>
</evidence>
<accession>A0A6P4YIB8</accession>
<dbReference type="Proteomes" id="UP000515135">
    <property type="component" value="Unplaced"/>
</dbReference>
<dbReference type="PANTHER" id="PTHR14667">
    <property type="entry name" value="BARDET-BIEDL SYNDROME 10 PROTEIN"/>
    <property type="match status" value="1"/>
</dbReference>
<sequence>MIQSLCKVGQSTQFAASATMSCVSVDISTAASISHTLCSILQGSFGPNALHNMISTATGQVLISSDGSTILKSLHLSHPVGNLIMDAVQSYHAITGDGTKTFLLILREALQTICKTYGIERTHSHVRSQVQKGQVQQLCIQMSQAFSHLLDHTLPEVILPAILKHAVVTDFDNLPQRENTV</sequence>
<dbReference type="InterPro" id="IPR017998">
    <property type="entry name" value="Chaperone_TCP-1"/>
</dbReference>
<evidence type="ECO:0000256" key="3">
    <source>
        <dbReference type="ARBA" id="ARBA00023186"/>
    </source>
</evidence>
<dbReference type="GO" id="GO:0005524">
    <property type="term" value="F:ATP binding"/>
    <property type="evidence" value="ECO:0007669"/>
    <property type="project" value="UniProtKB-KW"/>
</dbReference>
<dbReference type="Pfam" id="PF00118">
    <property type="entry name" value="Cpn60_TCP1"/>
    <property type="match status" value="1"/>
</dbReference>
<name>A0A6P4YIB8_BRABE</name>
<proteinExistence type="inferred from homology"/>
<protein>
    <submittedName>
        <fullName evidence="6">Bardet-Biedl syndrome 10 protein homolog</fullName>
    </submittedName>
</protein>
<dbReference type="InterPro" id="IPR027413">
    <property type="entry name" value="GROEL-like_equatorial_sf"/>
</dbReference>
<reference evidence="6" key="1">
    <citation type="submission" date="2025-08" db="UniProtKB">
        <authorList>
            <consortium name="RefSeq"/>
        </authorList>
    </citation>
    <scope>IDENTIFICATION</scope>
    <source>
        <tissue evidence="6">Gonad</tissue>
    </source>
</reference>
<dbReference type="RefSeq" id="XP_019629105.1">
    <property type="nucleotide sequence ID" value="XM_019773546.1"/>
</dbReference>
<keyword evidence="2 4" id="KW-0067">ATP-binding</keyword>
<dbReference type="SUPFAM" id="SSF48592">
    <property type="entry name" value="GroEL equatorial domain-like"/>
    <property type="match status" value="1"/>
</dbReference>
<dbReference type="PANTHER" id="PTHR14667:SF2">
    <property type="entry name" value="BARDET-BIEDL SYNDROME 10 PROTEIN"/>
    <property type="match status" value="1"/>
</dbReference>
<comment type="similarity">
    <text evidence="4">Belongs to the TCP-1 chaperonin family.</text>
</comment>
<dbReference type="KEGG" id="bbel:109473620"/>
<evidence type="ECO:0000313" key="5">
    <source>
        <dbReference type="Proteomes" id="UP000515135"/>
    </source>
</evidence>
<dbReference type="InterPro" id="IPR002423">
    <property type="entry name" value="Cpn60/GroEL/TCP-1"/>
</dbReference>
<dbReference type="AlphaFoldDB" id="A0A6P4YIB8"/>
<dbReference type="PROSITE" id="PS51257">
    <property type="entry name" value="PROKAR_LIPOPROTEIN"/>
    <property type="match status" value="1"/>
</dbReference>